<dbReference type="AlphaFoldDB" id="A0AAV7EL16"/>
<dbReference type="PANTHER" id="PTHR14255">
    <property type="entry name" value="CEREBLON"/>
    <property type="match status" value="1"/>
</dbReference>
<evidence type="ECO:0000256" key="3">
    <source>
        <dbReference type="ARBA" id="ARBA00014394"/>
    </source>
</evidence>
<keyword evidence="11" id="KW-1185">Reference proteome</keyword>
<dbReference type="Pfam" id="PF02190">
    <property type="entry name" value="LON_substr_bdg"/>
    <property type="match status" value="1"/>
</dbReference>
<dbReference type="Gene3D" id="1.20.58.1480">
    <property type="match status" value="1"/>
</dbReference>
<comment type="caution">
    <text evidence="10">The sequence shown here is derived from an EMBL/GenBank/DDBJ whole genome shotgun (WGS) entry which is preliminary data.</text>
</comment>
<dbReference type="InterPro" id="IPR046336">
    <property type="entry name" value="Lon_prtase_N_sf"/>
</dbReference>
<proteinExistence type="inferred from homology"/>
<evidence type="ECO:0000313" key="10">
    <source>
        <dbReference type="EMBL" id="KAG9449106.1"/>
    </source>
</evidence>
<dbReference type="Proteomes" id="UP000825729">
    <property type="component" value="Unassembled WGS sequence"/>
</dbReference>
<evidence type="ECO:0000256" key="1">
    <source>
        <dbReference type="ARBA" id="ARBA00005293"/>
    </source>
</evidence>
<feature type="compositionally biased region" description="Acidic residues" evidence="7">
    <location>
        <begin position="21"/>
        <end position="47"/>
    </location>
</feature>
<dbReference type="SUPFAM" id="SSF88697">
    <property type="entry name" value="PUA domain-like"/>
    <property type="match status" value="1"/>
</dbReference>
<dbReference type="EMBL" id="JAINDJ010000004">
    <property type="protein sequence ID" value="KAG9449106.1"/>
    <property type="molecule type" value="Genomic_DNA"/>
</dbReference>
<dbReference type="InterPro" id="IPR003111">
    <property type="entry name" value="Lon_prtase_N"/>
</dbReference>
<dbReference type="PROSITE" id="PS51788">
    <property type="entry name" value="CULT"/>
    <property type="match status" value="1"/>
</dbReference>
<feature type="domain" description="Lon N-terminal" evidence="8">
    <location>
        <begin position="94"/>
        <end position="432"/>
    </location>
</feature>
<comment type="similarity">
    <text evidence="1">Belongs to the CRBN family.</text>
</comment>
<comment type="subunit">
    <text evidence="6">Likely a component of a DCX (DDB1-CUL4-X-box) protein ligase complex. May interact with pic/DDB1.</text>
</comment>
<evidence type="ECO:0000256" key="7">
    <source>
        <dbReference type="SAM" id="MobiDB-lite"/>
    </source>
</evidence>
<reference evidence="10 11" key="1">
    <citation type="submission" date="2021-07" db="EMBL/GenBank/DDBJ databases">
        <title>The Aristolochia fimbriata genome: insights into angiosperm evolution, floral development and chemical biosynthesis.</title>
        <authorList>
            <person name="Jiao Y."/>
        </authorList>
    </citation>
    <scope>NUCLEOTIDE SEQUENCE [LARGE SCALE GENOMIC DNA]</scope>
    <source>
        <strain evidence="10">IBCAS-2021</strain>
        <tissue evidence="10">Leaf</tissue>
    </source>
</reference>
<dbReference type="PROSITE" id="PS51787">
    <property type="entry name" value="LON_N"/>
    <property type="match status" value="1"/>
</dbReference>
<dbReference type="InterPro" id="IPR034750">
    <property type="entry name" value="CULT"/>
</dbReference>
<dbReference type="InterPro" id="IPR015947">
    <property type="entry name" value="PUA-like_sf"/>
</dbReference>
<comment type="similarity">
    <text evidence="2">Belongs to the 4-toluene sulfonate uptake permease (TSUP) (TC 2.A.102) family.</text>
</comment>
<evidence type="ECO:0000313" key="11">
    <source>
        <dbReference type="Proteomes" id="UP000825729"/>
    </source>
</evidence>
<evidence type="ECO:0000256" key="2">
    <source>
        <dbReference type="ARBA" id="ARBA00009142"/>
    </source>
</evidence>
<gene>
    <name evidence="10" type="ORF">H6P81_009071</name>
</gene>
<dbReference type="SMART" id="SM00464">
    <property type="entry name" value="LON"/>
    <property type="match status" value="1"/>
</dbReference>
<evidence type="ECO:0000259" key="8">
    <source>
        <dbReference type="PROSITE" id="PS51787"/>
    </source>
</evidence>
<comment type="function">
    <text evidence="5">Substrate recognition component of a DCX (DDB1-CUL4-X-box) E3 protein ligase complex that mediates the ubiquitination and subsequent proteasomal degradation of target proteins. Has an essential role in mediating growth by negatively regulating insulin signaling. It also has a role in maintaining presynaptic function in the neuromuscular junction synapses of third-instar larvae.</text>
</comment>
<organism evidence="10 11">
    <name type="scientific">Aristolochia fimbriata</name>
    <name type="common">White veined hardy Dutchman's pipe vine</name>
    <dbReference type="NCBI Taxonomy" id="158543"/>
    <lineage>
        <taxon>Eukaryota</taxon>
        <taxon>Viridiplantae</taxon>
        <taxon>Streptophyta</taxon>
        <taxon>Embryophyta</taxon>
        <taxon>Tracheophyta</taxon>
        <taxon>Spermatophyta</taxon>
        <taxon>Magnoliopsida</taxon>
        <taxon>Magnoliidae</taxon>
        <taxon>Piperales</taxon>
        <taxon>Aristolochiaceae</taxon>
        <taxon>Aristolochia</taxon>
    </lineage>
</organism>
<dbReference type="GO" id="GO:0031464">
    <property type="term" value="C:Cul4A-RING E3 ubiquitin ligase complex"/>
    <property type="evidence" value="ECO:0007669"/>
    <property type="project" value="TreeGrafter"/>
</dbReference>
<feature type="compositionally biased region" description="Basic and acidic residues" evidence="7">
    <location>
        <begin position="1"/>
        <end position="20"/>
    </location>
</feature>
<evidence type="ECO:0000256" key="5">
    <source>
        <dbReference type="ARBA" id="ARBA00046075"/>
    </source>
</evidence>
<protein>
    <recommendedName>
        <fullName evidence="3">Protein cereblon</fullName>
    </recommendedName>
    <alternativeName>
        <fullName evidence="4">Protein ohgata</fullName>
    </alternativeName>
</protein>
<accession>A0AAV7EL16</accession>
<evidence type="ECO:0000256" key="6">
    <source>
        <dbReference type="ARBA" id="ARBA00046796"/>
    </source>
</evidence>
<dbReference type="FunFam" id="2.170.150.20:FF:000005">
    <property type="entry name" value="Blast:Protein cereblon homolog"/>
    <property type="match status" value="1"/>
</dbReference>
<dbReference type="CDD" id="cd15777">
    <property type="entry name" value="CRBN_C_like"/>
    <property type="match status" value="1"/>
</dbReference>
<feature type="region of interest" description="Disordered" evidence="7">
    <location>
        <begin position="1"/>
        <end position="57"/>
    </location>
</feature>
<feature type="region of interest" description="Disordered" evidence="7">
    <location>
        <begin position="272"/>
        <end position="316"/>
    </location>
</feature>
<name>A0AAV7EL16_ARIFI</name>
<dbReference type="Gene3D" id="2.30.130.40">
    <property type="entry name" value="LON domain-like"/>
    <property type="match status" value="1"/>
</dbReference>
<dbReference type="PANTHER" id="PTHR14255:SF4">
    <property type="entry name" value="PROTEIN CEREBLON"/>
    <property type="match status" value="1"/>
</dbReference>
<feature type="domain" description="CULT" evidence="9">
    <location>
        <begin position="431"/>
        <end position="540"/>
    </location>
</feature>
<evidence type="ECO:0000256" key="4">
    <source>
        <dbReference type="ARBA" id="ARBA00030079"/>
    </source>
</evidence>
<dbReference type="GO" id="GO:0016567">
    <property type="term" value="P:protein ubiquitination"/>
    <property type="evidence" value="ECO:0007669"/>
    <property type="project" value="TreeGrafter"/>
</dbReference>
<evidence type="ECO:0000259" key="9">
    <source>
        <dbReference type="PROSITE" id="PS51788"/>
    </source>
</evidence>
<dbReference type="FunFam" id="1.20.58.1480:FF:000007">
    <property type="entry name" value="Lon protease homolog"/>
    <property type="match status" value="1"/>
</dbReference>
<sequence>MDNDRIRENELRQMEEIRELDLEELQVEEADGESEEEEEEEEDEEFSSEYGGGDSSDGEFTFDTCLPSLHSYLGDVEDTRGRVSFLDGGAVLCLPMFYLEGVVLFPEATLPLRVIQPRYKASVEKAMRQDTSFIIGVVRVYQRRGDTRRYCSEVGTTAEIRQYRRLQDGSLNVVTRGQQRFRLRRMWVDSDRTPMAEVQIIEEDKPLRTPKDAFGSLASIGCSRSSQVNLCGGSHGTSSTTWLQPEEINDLDHIYDSVTESDDSIYDMESHYASADSSGDNGGNGADASEDNGSNREFTSSDDEPKLRSLGNRKRGTCKARSVRAVLLPDKPRVRAWAADDPKWSHRAPRAFWPHWVYRMYDAFSLARRAADMWKEIVGVSNLDVLTRKPDMLSFHIGSKMPISESTRQELLEIDGTSYRLRREIELLEHFDTVRCKSCLSVIAKRSDSLVMSRDGPLNAYANPHGYVHEVMTLNNACGLALAGSPQREHSWFPGYAWTIAYCATCGLTTNMGWFFTAIDRNLRPKAFWGIRSSQVADEIL</sequence>
<dbReference type="Gene3D" id="2.170.150.20">
    <property type="entry name" value="Peptide methionine sulfoxide reductase"/>
    <property type="match status" value="1"/>
</dbReference>